<accession>A0A2I0K747</accession>
<evidence type="ECO:0000313" key="1">
    <source>
        <dbReference type="EMBL" id="PKI64364.1"/>
    </source>
</evidence>
<comment type="caution">
    <text evidence="1">The sequence shown here is derived from an EMBL/GenBank/DDBJ whole genome shotgun (WGS) entry which is preliminary data.</text>
</comment>
<reference evidence="1 2" key="1">
    <citation type="submission" date="2017-11" db="EMBL/GenBank/DDBJ databases">
        <title>De-novo sequencing of pomegranate (Punica granatum L.) genome.</title>
        <authorList>
            <person name="Akparov Z."/>
            <person name="Amiraslanov A."/>
            <person name="Hajiyeva S."/>
            <person name="Abbasov M."/>
            <person name="Kaur K."/>
            <person name="Hamwieh A."/>
            <person name="Solovyev V."/>
            <person name="Salamov A."/>
            <person name="Braich B."/>
            <person name="Kosarev P."/>
            <person name="Mahmoud A."/>
            <person name="Hajiyev E."/>
            <person name="Babayeva S."/>
            <person name="Izzatullayeva V."/>
            <person name="Mammadov A."/>
            <person name="Mammadov A."/>
            <person name="Sharifova S."/>
            <person name="Ojaghi J."/>
            <person name="Eynullazada K."/>
            <person name="Bayramov B."/>
            <person name="Abdulazimova A."/>
            <person name="Shahmuradov I."/>
        </authorList>
    </citation>
    <scope>NUCLEOTIDE SEQUENCE [LARGE SCALE GENOMIC DNA]</scope>
    <source>
        <strain evidence="2">cv. AG2017</strain>
        <tissue evidence="1">Leaf</tissue>
    </source>
</reference>
<sequence length="90" mass="9807">MDITTTTSAATVQVRNCCCRQEGTKREKGTNSTEKWGTHLNQSLVAQGNGPRGYLGRWACRVGQCILESGRGQSLVMESRGQEFGLCVVI</sequence>
<dbReference type="AlphaFoldDB" id="A0A2I0K747"/>
<proteinExistence type="predicted"/>
<keyword evidence="2" id="KW-1185">Reference proteome</keyword>
<name>A0A2I0K747_PUNGR</name>
<gene>
    <name evidence="1" type="ORF">CRG98_015224</name>
</gene>
<dbReference type="Proteomes" id="UP000233551">
    <property type="component" value="Unassembled WGS sequence"/>
</dbReference>
<evidence type="ECO:0000313" key="2">
    <source>
        <dbReference type="Proteomes" id="UP000233551"/>
    </source>
</evidence>
<organism evidence="1 2">
    <name type="scientific">Punica granatum</name>
    <name type="common">Pomegranate</name>
    <dbReference type="NCBI Taxonomy" id="22663"/>
    <lineage>
        <taxon>Eukaryota</taxon>
        <taxon>Viridiplantae</taxon>
        <taxon>Streptophyta</taxon>
        <taxon>Embryophyta</taxon>
        <taxon>Tracheophyta</taxon>
        <taxon>Spermatophyta</taxon>
        <taxon>Magnoliopsida</taxon>
        <taxon>eudicotyledons</taxon>
        <taxon>Gunneridae</taxon>
        <taxon>Pentapetalae</taxon>
        <taxon>rosids</taxon>
        <taxon>malvids</taxon>
        <taxon>Myrtales</taxon>
        <taxon>Lythraceae</taxon>
        <taxon>Punica</taxon>
    </lineage>
</organism>
<protein>
    <submittedName>
        <fullName evidence="1">Uncharacterized protein</fullName>
    </submittedName>
</protein>
<dbReference type="EMBL" id="PGOL01000824">
    <property type="protein sequence ID" value="PKI64364.1"/>
    <property type="molecule type" value="Genomic_DNA"/>
</dbReference>